<feature type="transmembrane region" description="Helical" evidence="1">
    <location>
        <begin position="233"/>
        <end position="255"/>
    </location>
</feature>
<keyword evidence="1" id="KW-0472">Membrane</keyword>
<dbReference type="RefSeq" id="WP_032120050.1">
    <property type="nucleotide sequence ID" value="NZ_JACOOO010000004.1"/>
</dbReference>
<dbReference type="Gene3D" id="3.90.550.10">
    <property type="entry name" value="Spore Coat Polysaccharide Biosynthesis Protein SpsA, Chain A"/>
    <property type="match status" value="1"/>
</dbReference>
<feature type="domain" description="Glycosyltransferase 2-like" evidence="2">
    <location>
        <begin position="4"/>
        <end position="146"/>
    </location>
</feature>
<dbReference type="InterPro" id="IPR050256">
    <property type="entry name" value="Glycosyltransferase_2"/>
</dbReference>
<dbReference type="SUPFAM" id="SSF53448">
    <property type="entry name" value="Nucleotide-diphospho-sugar transferases"/>
    <property type="match status" value="1"/>
</dbReference>
<comment type="caution">
    <text evidence="3">The sequence shown here is derived from an EMBL/GenBank/DDBJ whole genome shotgun (WGS) entry which is preliminary data.</text>
</comment>
<sequence>MVISIVIPCFNEESNLDIFYNTIKKTMINFWDNIELIFINDGSSDNTFHKLEQIYNEDKKHVRVINFSRNFGKEAALLAGLKKSVGDYVSIIDADLQQNPKYLIKMIEFLESNQDYDMVAAYQQMRKEGKVLTFFKNSFYNLINRISEIEFVKSASDFRTLRRNVVDSIIKLPERCRFSKGIFSWVGFKTYYIEYEVEDRNSGESKWSFWKLFTYALNGIISFSDLPLKISSFTGIILCMISLIYMTIIVIKTLIFGEAVAGFPTLICVILLTSGLQMFFMGILGQYVARTFTETKNRPIYIVKSSLD</sequence>
<gene>
    <name evidence="3" type="ORF">H8S20_04015</name>
</gene>
<dbReference type="Proteomes" id="UP000596929">
    <property type="component" value="Unassembled WGS sequence"/>
</dbReference>
<proteinExistence type="predicted"/>
<dbReference type="PANTHER" id="PTHR48090">
    <property type="entry name" value="UNDECAPRENYL-PHOSPHATE 4-DEOXY-4-FORMAMIDO-L-ARABINOSE TRANSFERASE-RELATED"/>
    <property type="match status" value="1"/>
</dbReference>
<keyword evidence="1" id="KW-0812">Transmembrane</keyword>
<dbReference type="CDD" id="cd04187">
    <property type="entry name" value="DPM1_like_bac"/>
    <property type="match status" value="1"/>
</dbReference>
<dbReference type="InterPro" id="IPR001173">
    <property type="entry name" value="Glyco_trans_2-like"/>
</dbReference>
<dbReference type="Pfam" id="PF00535">
    <property type="entry name" value="Glycos_transf_2"/>
    <property type="match status" value="1"/>
</dbReference>
<accession>A0ABR7DA80</accession>
<keyword evidence="1" id="KW-1133">Transmembrane helix</keyword>
<dbReference type="PANTHER" id="PTHR48090:SF8">
    <property type="entry name" value="GLYCOSYLTRANSFERASE CSBB-RELATED"/>
    <property type="match status" value="1"/>
</dbReference>
<evidence type="ECO:0000313" key="4">
    <source>
        <dbReference type="Proteomes" id="UP000596929"/>
    </source>
</evidence>
<reference evidence="3 4" key="1">
    <citation type="submission" date="2020-08" db="EMBL/GenBank/DDBJ databases">
        <title>Genome public.</title>
        <authorList>
            <person name="Liu C."/>
            <person name="Sun Q."/>
        </authorList>
    </citation>
    <scope>NUCLEOTIDE SEQUENCE [LARGE SCALE GENOMIC DNA]</scope>
    <source>
        <strain evidence="3 4">NSJ-6</strain>
    </source>
</reference>
<evidence type="ECO:0000313" key="3">
    <source>
        <dbReference type="EMBL" id="MBC5628055.1"/>
    </source>
</evidence>
<name>A0ABR7DA80_9CLOT</name>
<dbReference type="InterPro" id="IPR029044">
    <property type="entry name" value="Nucleotide-diphossugar_trans"/>
</dbReference>
<feature type="transmembrane region" description="Helical" evidence="1">
    <location>
        <begin position="261"/>
        <end position="289"/>
    </location>
</feature>
<evidence type="ECO:0000256" key="1">
    <source>
        <dbReference type="SAM" id="Phobius"/>
    </source>
</evidence>
<keyword evidence="4" id="KW-1185">Reference proteome</keyword>
<protein>
    <submittedName>
        <fullName evidence="3">Glycosyltransferase family 2 protein</fullName>
    </submittedName>
</protein>
<dbReference type="EMBL" id="JACOOO010000004">
    <property type="protein sequence ID" value="MBC5628055.1"/>
    <property type="molecule type" value="Genomic_DNA"/>
</dbReference>
<organism evidence="3 4">
    <name type="scientific">Clostridium hominis</name>
    <dbReference type="NCBI Taxonomy" id="2763036"/>
    <lineage>
        <taxon>Bacteria</taxon>
        <taxon>Bacillati</taxon>
        <taxon>Bacillota</taxon>
        <taxon>Clostridia</taxon>
        <taxon>Eubacteriales</taxon>
        <taxon>Clostridiaceae</taxon>
        <taxon>Clostridium</taxon>
    </lineage>
</organism>
<evidence type="ECO:0000259" key="2">
    <source>
        <dbReference type="Pfam" id="PF00535"/>
    </source>
</evidence>